<evidence type="ECO:0000256" key="3">
    <source>
        <dbReference type="ARBA" id="ARBA00023163"/>
    </source>
</evidence>
<keyword evidence="2" id="KW-0805">Transcription regulation</keyword>
<dbReference type="EMBL" id="LGSR01000017">
    <property type="protein sequence ID" value="KOS20410.1"/>
    <property type="molecule type" value="Genomic_DNA"/>
</dbReference>
<dbReference type="PANTHER" id="PTHR21277:SF5">
    <property type="entry name" value="TRANSCRIPTIONAL ADAPTER 1"/>
    <property type="match status" value="1"/>
</dbReference>
<dbReference type="STRING" id="150374.A0A0M8N5K3"/>
<comment type="caution">
    <text evidence="5">The sequence shown here is derived from an EMBL/GenBank/DDBJ whole genome shotgun (WGS) entry which is preliminary data.</text>
</comment>
<dbReference type="InterPro" id="IPR024738">
    <property type="entry name" value="Hfi1/Tada1"/>
</dbReference>
<keyword evidence="3" id="KW-0804">Transcription</keyword>
<evidence type="ECO:0000313" key="5">
    <source>
        <dbReference type="EMBL" id="KOS20410.1"/>
    </source>
</evidence>
<accession>A0A0M8N5K3</accession>
<organism evidence="5 6">
    <name type="scientific">Escovopsis weberi</name>
    <dbReference type="NCBI Taxonomy" id="150374"/>
    <lineage>
        <taxon>Eukaryota</taxon>
        <taxon>Fungi</taxon>
        <taxon>Dikarya</taxon>
        <taxon>Ascomycota</taxon>
        <taxon>Pezizomycotina</taxon>
        <taxon>Sordariomycetes</taxon>
        <taxon>Hypocreomycetidae</taxon>
        <taxon>Hypocreales</taxon>
        <taxon>Hypocreaceae</taxon>
        <taxon>Escovopsis</taxon>
    </lineage>
</organism>
<reference evidence="5 6" key="1">
    <citation type="submission" date="2015-07" db="EMBL/GenBank/DDBJ databases">
        <title>The genome of the fungus Escovopsis weberi, a specialized disease agent of ant agriculture.</title>
        <authorList>
            <person name="de Man T.J."/>
            <person name="Stajich J.E."/>
            <person name="Kubicek C.P."/>
            <person name="Chenthamara K."/>
            <person name="Atanasova L."/>
            <person name="Druzhinina I.S."/>
            <person name="Birnbaum S."/>
            <person name="Barribeau S.M."/>
            <person name="Teiling C."/>
            <person name="Suen G."/>
            <person name="Currie C."/>
            <person name="Gerardo N.M."/>
        </authorList>
    </citation>
    <scope>NUCLEOTIDE SEQUENCE [LARGE SCALE GENOMIC DNA]</scope>
</reference>
<keyword evidence="4" id="KW-0539">Nucleus</keyword>
<dbReference type="GO" id="GO:0000124">
    <property type="term" value="C:SAGA complex"/>
    <property type="evidence" value="ECO:0007669"/>
    <property type="project" value="TreeGrafter"/>
</dbReference>
<dbReference type="OrthoDB" id="10264870at2759"/>
<protein>
    <submittedName>
        <fullName evidence="5">Transcriptional coactivator hfi1</fullName>
    </submittedName>
</protein>
<sequence length="480" mass="51934">MPDIDPAALSRPSVNLSTPILATKTLAVAAPGSTKAPKTSQIIPARIDLEPLYTALKAAISPEQWLVYKESTTEFLTGRLNQTEYSLRLDPILASPNGEKEHLHNQLFTAIYGNVTREMPDQGLAPWVSANDKPAATVGSKPVSGDAAERRLKGEVMQLPARDRRRIKDLAYNDYDPHENLANVLSETHRKQSVAPDVPASAAGGINKMNFDLEIRKRFTQPLAVESGEFPDMGLITGRMLPFCYEAGLANGHVPDASHLMSIATETFIKEVLTQIFSRTRSNGPGDSGNAGFGVGTAWVQTHKYRRQLHLEEDAAQRGEVTRDKGGLLPIESKAASERGPLGMADLRIALEMADSGMSQFPAVTAQILYGYREGELENWDDYTWIGDARPASNGIGNAHAKNNVNNVNVHANANANANVNKINASNASANGAGDARHALVNGTHPDAMDIDSDVWWEGFETQDMDFLDGVLDSCLAVGS</sequence>
<evidence type="ECO:0000256" key="4">
    <source>
        <dbReference type="ARBA" id="ARBA00023242"/>
    </source>
</evidence>
<dbReference type="PANTHER" id="PTHR21277">
    <property type="entry name" value="TRANSCRIPTIONAL ADAPTER 1"/>
    <property type="match status" value="1"/>
</dbReference>
<dbReference type="GO" id="GO:0005634">
    <property type="term" value="C:nucleus"/>
    <property type="evidence" value="ECO:0007669"/>
    <property type="project" value="UniProtKB-SubCell"/>
</dbReference>
<dbReference type="GO" id="GO:0003713">
    <property type="term" value="F:transcription coactivator activity"/>
    <property type="evidence" value="ECO:0007669"/>
    <property type="project" value="TreeGrafter"/>
</dbReference>
<proteinExistence type="predicted"/>
<evidence type="ECO:0000313" key="6">
    <source>
        <dbReference type="Proteomes" id="UP000053831"/>
    </source>
</evidence>
<name>A0A0M8N5K3_ESCWE</name>
<dbReference type="GO" id="GO:0006357">
    <property type="term" value="P:regulation of transcription by RNA polymerase II"/>
    <property type="evidence" value="ECO:0007669"/>
    <property type="project" value="TreeGrafter"/>
</dbReference>
<evidence type="ECO:0000256" key="1">
    <source>
        <dbReference type="ARBA" id="ARBA00004123"/>
    </source>
</evidence>
<dbReference type="Pfam" id="PF12767">
    <property type="entry name" value="SAGA-Tad1"/>
    <property type="match status" value="1"/>
</dbReference>
<keyword evidence="6" id="KW-1185">Reference proteome</keyword>
<dbReference type="Proteomes" id="UP000053831">
    <property type="component" value="Unassembled WGS sequence"/>
</dbReference>
<gene>
    <name evidence="5" type="ORF">ESCO_005474</name>
</gene>
<evidence type="ECO:0000256" key="2">
    <source>
        <dbReference type="ARBA" id="ARBA00023015"/>
    </source>
</evidence>
<dbReference type="AlphaFoldDB" id="A0A0M8N5K3"/>
<comment type="subcellular location">
    <subcellularLocation>
        <location evidence="1">Nucleus</location>
    </subcellularLocation>
</comment>